<evidence type="ECO:0008006" key="4">
    <source>
        <dbReference type="Google" id="ProtNLM"/>
    </source>
</evidence>
<dbReference type="InterPro" id="IPR028037">
    <property type="entry name" value="Antitoxin_Rv0909/MT0933"/>
</dbReference>
<sequence>MGSFMDRAKDLVGKHDDKVDEGIEKAGDQADRRTEGKYTEQIEKGVDAAKQRTGQGDTRQ</sequence>
<dbReference type="Pfam" id="PF14013">
    <property type="entry name" value="MT0933_antitox"/>
    <property type="match status" value="1"/>
</dbReference>
<name>A0ABP4MBV6_9ACTN</name>
<feature type="region of interest" description="Disordered" evidence="1">
    <location>
        <begin position="1"/>
        <end position="60"/>
    </location>
</feature>
<feature type="compositionally biased region" description="Basic and acidic residues" evidence="1">
    <location>
        <begin position="1"/>
        <end position="50"/>
    </location>
</feature>
<dbReference type="EMBL" id="BAAAQD010000016">
    <property type="protein sequence ID" value="GAA1541642.1"/>
    <property type="molecule type" value="Genomic_DNA"/>
</dbReference>
<gene>
    <name evidence="2" type="ORF">GCM10009827_071400</name>
</gene>
<evidence type="ECO:0000256" key="1">
    <source>
        <dbReference type="SAM" id="MobiDB-lite"/>
    </source>
</evidence>
<evidence type="ECO:0000313" key="2">
    <source>
        <dbReference type="EMBL" id="GAA1541642.1"/>
    </source>
</evidence>
<dbReference type="RefSeq" id="WP_344507035.1">
    <property type="nucleotide sequence ID" value="NZ_BAAAQD010000016.1"/>
</dbReference>
<keyword evidence="3" id="KW-1185">Reference proteome</keyword>
<dbReference type="Proteomes" id="UP001501470">
    <property type="component" value="Unassembled WGS sequence"/>
</dbReference>
<organism evidence="2 3">
    <name type="scientific">Dactylosporangium maewongense</name>
    <dbReference type="NCBI Taxonomy" id="634393"/>
    <lineage>
        <taxon>Bacteria</taxon>
        <taxon>Bacillati</taxon>
        <taxon>Actinomycetota</taxon>
        <taxon>Actinomycetes</taxon>
        <taxon>Micromonosporales</taxon>
        <taxon>Micromonosporaceae</taxon>
        <taxon>Dactylosporangium</taxon>
    </lineage>
</organism>
<comment type="caution">
    <text evidence="2">The sequence shown here is derived from an EMBL/GenBank/DDBJ whole genome shotgun (WGS) entry which is preliminary data.</text>
</comment>
<reference evidence="3" key="1">
    <citation type="journal article" date="2019" name="Int. J. Syst. Evol. Microbiol.">
        <title>The Global Catalogue of Microorganisms (GCM) 10K type strain sequencing project: providing services to taxonomists for standard genome sequencing and annotation.</title>
        <authorList>
            <consortium name="The Broad Institute Genomics Platform"/>
            <consortium name="The Broad Institute Genome Sequencing Center for Infectious Disease"/>
            <person name="Wu L."/>
            <person name="Ma J."/>
        </authorList>
    </citation>
    <scope>NUCLEOTIDE SEQUENCE [LARGE SCALE GENOMIC DNA]</scope>
    <source>
        <strain evidence="3">JCM 15933</strain>
    </source>
</reference>
<protein>
    <recommendedName>
        <fullName evidence="4">Antitoxin</fullName>
    </recommendedName>
</protein>
<evidence type="ECO:0000313" key="3">
    <source>
        <dbReference type="Proteomes" id="UP001501470"/>
    </source>
</evidence>
<proteinExistence type="predicted"/>
<accession>A0ABP4MBV6</accession>